<gene>
    <name evidence="7" type="ORF">MGWOODY_Mmi1867</name>
</gene>
<dbReference type="GO" id="GO:0020037">
    <property type="term" value="F:heme binding"/>
    <property type="evidence" value="ECO:0007669"/>
    <property type="project" value="InterPro"/>
</dbReference>
<dbReference type="GO" id="GO:0030077">
    <property type="term" value="C:plasma membrane light-harvesting complex"/>
    <property type="evidence" value="ECO:0007669"/>
    <property type="project" value="InterPro"/>
</dbReference>
<keyword evidence="1" id="KW-0813">Transport</keyword>
<dbReference type="InterPro" id="IPR036280">
    <property type="entry name" value="Multihaem_cyt_sf"/>
</dbReference>
<evidence type="ECO:0000313" key="7">
    <source>
        <dbReference type="EMBL" id="CUV09167.1"/>
    </source>
</evidence>
<sequence length="119" mass="13564">MKIKFILPLFILGLANIVYGQSDYKNLKVLDPKIEESELKLLMKGYAKGLGVKCTFCHVPDAYHKDDKEHKLIAREMIAMTAGIRADLKKTFPKKDVSEKFNCIVCHAGNTEPEWIETH</sequence>
<dbReference type="AlphaFoldDB" id="A0A170QCI7"/>
<keyword evidence="3" id="KW-0349">Heme</keyword>
<protein>
    <recommendedName>
        <fullName evidence="8">C-type cytochrome</fullName>
    </recommendedName>
</protein>
<evidence type="ECO:0000256" key="2">
    <source>
        <dbReference type="ARBA" id="ARBA00022531"/>
    </source>
</evidence>
<dbReference type="Gene3D" id="1.10.468.10">
    <property type="entry name" value="Photosynthetic Reaction Center, subunit C, domain 2"/>
    <property type="match status" value="1"/>
</dbReference>
<keyword evidence="2" id="KW-0602">Photosynthesis</keyword>
<evidence type="ECO:0008006" key="8">
    <source>
        <dbReference type="Google" id="ProtNLM"/>
    </source>
</evidence>
<evidence type="ECO:0000256" key="3">
    <source>
        <dbReference type="ARBA" id="ARBA00022617"/>
    </source>
</evidence>
<dbReference type="GO" id="GO:0019684">
    <property type="term" value="P:photosynthesis, light reaction"/>
    <property type="evidence" value="ECO:0007669"/>
    <property type="project" value="InterPro"/>
</dbReference>
<dbReference type="EMBL" id="FAXC01000192">
    <property type="protein sequence ID" value="CUV09167.1"/>
    <property type="molecule type" value="Genomic_DNA"/>
</dbReference>
<evidence type="ECO:0000256" key="5">
    <source>
        <dbReference type="ARBA" id="ARBA00022982"/>
    </source>
</evidence>
<evidence type="ECO:0000256" key="4">
    <source>
        <dbReference type="ARBA" id="ARBA00022723"/>
    </source>
</evidence>
<name>A0A170QCI7_9ZZZZ</name>
<dbReference type="InterPro" id="IPR023119">
    <property type="entry name" value="Multihaem_cyt_PRC_cyt_su-like"/>
</dbReference>
<dbReference type="InterPro" id="IPR003158">
    <property type="entry name" value="Photosyn_RC_cyt_c-su"/>
</dbReference>
<proteinExistence type="predicted"/>
<reference evidence="7" key="1">
    <citation type="submission" date="2015-10" db="EMBL/GenBank/DDBJ databases">
        <authorList>
            <person name="Gilbert D.G."/>
        </authorList>
    </citation>
    <scope>NUCLEOTIDE SEQUENCE</scope>
</reference>
<keyword evidence="5" id="KW-0249">Electron transport</keyword>
<accession>A0A170QCI7</accession>
<organism evidence="7">
    <name type="scientific">hydrothermal vent metagenome</name>
    <dbReference type="NCBI Taxonomy" id="652676"/>
    <lineage>
        <taxon>unclassified sequences</taxon>
        <taxon>metagenomes</taxon>
        <taxon>ecological metagenomes</taxon>
    </lineage>
</organism>
<keyword evidence="4" id="KW-0479">Metal-binding</keyword>
<dbReference type="GO" id="GO:0005506">
    <property type="term" value="F:iron ion binding"/>
    <property type="evidence" value="ECO:0007669"/>
    <property type="project" value="InterPro"/>
</dbReference>
<dbReference type="NCBIfam" id="NF033196">
    <property type="entry name" value="c_type_nonphoto"/>
    <property type="match status" value="1"/>
</dbReference>
<dbReference type="SUPFAM" id="SSF48695">
    <property type="entry name" value="Multiheme cytochromes"/>
    <property type="match status" value="1"/>
</dbReference>
<evidence type="ECO:0000256" key="1">
    <source>
        <dbReference type="ARBA" id="ARBA00022448"/>
    </source>
</evidence>
<dbReference type="Pfam" id="PF02276">
    <property type="entry name" value="CytoC_RC"/>
    <property type="match status" value="1"/>
</dbReference>
<keyword evidence="6" id="KW-0408">Iron</keyword>
<evidence type="ECO:0000256" key="6">
    <source>
        <dbReference type="ARBA" id="ARBA00023004"/>
    </source>
</evidence>
<dbReference type="GO" id="GO:0009055">
    <property type="term" value="F:electron transfer activity"/>
    <property type="evidence" value="ECO:0007669"/>
    <property type="project" value="InterPro"/>
</dbReference>